<name>A0A150G543_GONPE</name>
<dbReference type="AlphaFoldDB" id="A0A150G543"/>
<accession>A0A150G543</accession>
<evidence type="ECO:0000313" key="3">
    <source>
        <dbReference type="Proteomes" id="UP000075714"/>
    </source>
</evidence>
<dbReference type="OrthoDB" id="526572at2759"/>
<evidence type="ECO:0000313" key="2">
    <source>
        <dbReference type="EMBL" id="KXZ44996.1"/>
    </source>
</evidence>
<keyword evidence="3" id="KW-1185">Reference proteome</keyword>
<reference evidence="3" key="1">
    <citation type="journal article" date="2016" name="Nat. Commun.">
        <title>The Gonium pectorale genome demonstrates co-option of cell cycle regulation during the evolution of multicellularity.</title>
        <authorList>
            <person name="Hanschen E.R."/>
            <person name="Marriage T.N."/>
            <person name="Ferris P.J."/>
            <person name="Hamaji T."/>
            <person name="Toyoda A."/>
            <person name="Fujiyama A."/>
            <person name="Neme R."/>
            <person name="Noguchi H."/>
            <person name="Minakuchi Y."/>
            <person name="Suzuki M."/>
            <person name="Kawai-Toyooka H."/>
            <person name="Smith D.R."/>
            <person name="Sparks H."/>
            <person name="Anderson J."/>
            <person name="Bakaric R."/>
            <person name="Luria V."/>
            <person name="Karger A."/>
            <person name="Kirschner M.W."/>
            <person name="Durand P.M."/>
            <person name="Michod R.E."/>
            <person name="Nozaki H."/>
            <person name="Olson B.J."/>
        </authorList>
    </citation>
    <scope>NUCLEOTIDE SEQUENCE [LARGE SCALE GENOMIC DNA]</scope>
    <source>
        <strain evidence="3">NIES-2863</strain>
    </source>
</reference>
<comment type="caution">
    <text evidence="2">The sequence shown here is derived from an EMBL/GenBank/DDBJ whole genome shotgun (WGS) entry which is preliminary data.</text>
</comment>
<organism evidence="2 3">
    <name type="scientific">Gonium pectorale</name>
    <name type="common">Green alga</name>
    <dbReference type="NCBI Taxonomy" id="33097"/>
    <lineage>
        <taxon>Eukaryota</taxon>
        <taxon>Viridiplantae</taxon>
        <taxon>Chlorophyta</taxon>
        <taxon>core chlorophytes</taxon>
        <taxon>Chlorophyceae</taxon>
        <taxon>CS clade</taxon>
        <taxon>Chlamydomonadales</taxon>
        <taxon>Volvocaceae</taxon>
        <taxon>Gonium</taxon>
    </lineage>
</organism>
<sequence length="277" mass="31502">MALDTIPRDPVYMTYITNHNHSPGGHPSPQRTSAPFRPTTGLTYTDFQLQSSRGTYQHFHRPFNDHSRFLAVASPTDRRALRDLPRRAPPPWDGSTPDHGRPCFTVSSLIEADLVTGTPVLDPALDFSPEEWRLARVQTYQVPPSRVGYGEGAVRPFHQDYRHYKYYGFAGHGAKTSWAHNPKYNRQREEPYNTKVDLELRRSLPAETSLYGNGRAARVTTYRQMPSPYAGDLNTSPNHGSQSPWHQRYGHYKYSGFAGKGASSSWARNPKYAKMYD</sequence>
<dbReference type="EMBL" id="LSYV01000061">
    <property type="protein sequence ID" value="KXZ44996.1"/>
    <property type="molecule type" value="Genomic_DNA"/>
</dbReference>
<dbReference type="Proteomes" id="UP000075714">
    <property type="component" value="Unassembled WGS sequence"/>
</dbReference>
<proteinExistence type="predicted"/>
<protein>
    <submittedName>
        <fullName evidence="2">Uncharacterized protein</fullName>
    </submittedName>
</protein>
<evidence type="ECO:0000256" key="1">
    <source>
        <dbReference type="SAM" id="MobiDB-lite"/>
    </source>
</evidence>
<feature type="region of interest" description="Disordered" evidence="1">
    <location>
        <begin position="15"/>
        <end position="35"/>
    </location>
</feature>
<gene>
    <name evidence="2" type="ORF">GPECTOR_60g775</name>
</gene>